<dbReference type="Proteomes" id="UP000193067">
    <property type="component" value="Unassembled WGS sequence"/>
</dbReference>
<keyword evidence="3" id="KW-1185">Reference proteome</keyword>
<feature type="compositionally biased region" description="Polar residues" evidence="1">
    <location>
        <begin position="22"/>
        <end position="33"/>
    </location>
</feature>
<evidence type="ECO:0000256" key="1">
    <source>
        <dbReference type="SAM" id="MobiDB-lite"/>
    </source>
</evidence>
<evidence type="ECO:0000313" key="2">
    <source>
        <dbReference type="EMBL" id="OSD08690.1"/>
    </source>
</evidence>
<name>A0A1Y2J5K5_TRAC3</name>
<accession>A0A1Y2J5K5</accession>
<sequence>MLATKRDSRIGLSPSALPVDQATENPFASSSSTYTMPPDCSPLCQLTSLNVSLALLERYPEEDLWAMDPPPYNLSLSAYAAVLHEFPAVGRIHCLPRGDNVQRIIRDTPVQCKAKENLYCRMRTRHPPLPSPLEALTTHLVLPETDTNDQEDSCNSLLFGDGVGCGVSSQFHLTMLDNADPLPKKTTKERHR</sequence>
<dbReference type="EMBL" id="KZ084086">
    <property type="protein sequence ID" value="OSD08690.1"/>
    <property type="molecule type" value="Genomic_DNA"/>
</dbReference>
<proteinExistence type="predicted"/>
<evidence type="ECO:0000313" key="3">
    <source>
        <dbReference type="Proteomes" id="UP000193067"/>
    </source>
</evidence>
<feature type="region of interest" description="Disordered" evidence="1">
    <location>
        <begin position="1"/>
        <end position="33"/>
    </location>
</feature>
<organism evidence="2 3">
    <name type="scientific">Trametes coccinea (strain BRFM310)</name>
    <name type="common">Pycnoporus coccineus</name>
    <dbReference type="NCBI Taxonomy" id="1353009"/>
    <lineage>
        <taxon>Eukaryota</taxon>
        <taxon>Fungi</taxon>
        <taxon>Dikarya</taxon>
        <taxon>Basidiomycota</taxon>
        <taxon>Agaricomycotina</taxon>
        <taxon>Agaricomycetes</taxon>
        <taxon>Polyporales</taxon>
        <taxon>Polyporaceae</taxon>
        <taxon>Trametes</taxon>
    </lineage>
</organism>
<reference evidence="2 3" key="1">
    <citation type="journal article" date="2015" name="Biotechnol. Biofuels">
        <title>Enhanced degradation of softwood versus hardwood by the white-rot fungus Pycnoporus coccineus.</title>
        <authorList>
            <person name="Couturier M."/>
            <person name="Navarro D."/>
            <person name="Chevret D."/>
            <person name="Henrissat B."/>
            <person name="Piumi F."/>
            <person name="Ruiz-Duenas F.J."/>
            <person name="Martinez A.T."/>
            <person name="Grigoriev I.V."/>
            <person name="Riley R."/>
            <person name="Lipzen A."/>
            <person name="Berrin J.G."/>
            <person name="Master E.R."/>
            <person name="Rosso M.N."/>
        </authorList>
    </citation>
    <scope>NUCLEOTIDE SEQUENCE [LARGE SCALE GENOMIC DNA]</scope>
    <source>
        <strain evidence="2 3">BRFM310</strain>
    </source>
</reference>
<dbReference type="AlphaFoldDB" id="A0A1Y2J5K5"/>
<gene>
    <name evidence="2" type="ORF">PYCCODRAFT_46308</name>
</gene>
<protein>
    <submittedName>
        <fullName evidence="2">Uncharacterized protein</fullName>
    </submittedName>
</protein>